<reference evidence="2 3" key="1">
    <citation type="submission" date="2019-06" db="EMBL/GenBank/DDBJ databases">
        <title>Sequencing the genomes of 1000 actinobacteria strains.</title>
        <authorList>
            <person name="Klenk H.-P."/>
        </authorList>
    </citation>
    <scope>NUCLEOTIDE SEQUENCE [LARGE SCALE GENOMIC DNA]</scope>
    <source>
        <strain evidence="2 3">DSM 45511</strain>
    </source>
</reference>
<dbReference type="Proteomes" id="UP000319818">
    <property type="component" value="Unassembled WGS sequence"/>
</dbReference>
<proteinExistence type="predicted"/>
<evidence type="ECO:0000313" key="3">
    <source>
        <dbReference type="Proteomes" id="UP000319818"/>
    </source>
</evidence>
<evidence type="ECO:0000313" key="2">
    <source>
        <dbReference type="EMBL" id="TQM44110.1"/>
    </source>
</evidence>
<protein>
    <submittedName>
        <fullName evidence="2">Uncharacterized protein DUF3631</fullName>
    </submittedName>
</protein>
<dbReference type="AlphaFoldDB" id="A0A543GDG0"/>
<organism evidence="2 3">
    <name type="scientific">Pseudonocardia cypriaca</name>
    <dbReference type="NCBI Taxonomy" id="882449"/>
    <lineage>
        <taxon>Bacteria</taxon>
        <taxon>Bacillati</taxon>
        <taxon>Actinomycetota</taxon>
        <taxon>Actinomycetes</taxon>
        <taxon>Pseudonocardiales</taxon>
        <taxon>Pseudonocardiaceae</taxon>
        <taxon>Pseudonocardia</taxon>
    </lineage>
</organism>
<name>A0A543GDG0_9PSEU</name>
<sequence>MILPSESAYAAAALYIAATHGQKLWQCAPRMAIISPKEETGKTRLMEIIEALCYKPFKTGNSTPAALFRSITPDPPTILHDEVDSIFSSTRHPTPGAEELRGFYNAGFSRGEQFWRCLPSGDPAPFNTFAMAVLCSIHDLPRTLMSRSVVVRMRRKSEATKLESLRVSKLKERSAKLRGELTKWVRTIPADFPEPEMPVFNRAADVWEPLIAVADHAGGEWPERARLAAKELTEAKIENSIMPDDLKLLSDIRDVWPADEPRIHTRDLLVRLNQESDLGWSTYERGGELGPMLLAKLLQPYEIKSTQVRIGSDNRQGFYRATFDEAWSSYLVGPS</sequence>
<gene>
    <name evidence="2" type="ORF">FB388_1472</name>
</gene>
<comment type="caution">
    <text evidence="2">The sequence shown here is derived from an EMBL/GenBank/DDBJ whole genome shotgun (WGS) entry which is preliminary data.</text>
</comment>
<dbReference type="Pfam" id="PF12307">
    <property type="entry name" value="DUF3631"/>
    <property type="match status" value="1"/>
</dbReference>
<accession>A0A543GDG0</accession>
<keyword evidence="3" id="KW-1185">Reference proteome</keyword>
<dbReference type="EMBL" id="VFPH01000001">
    <property type="protein sequence ID" value="TQM44110.1"/>
    <property type="molecule type" value="Genomic_DNA"/>
</dbReference>
<dbReference type="InterPro" id="IPR022081">
    <property type="entry name" value="DUF3631"/>
</dbReference>
<evidence type="ECO:0000259" key="1">
    <source>
        <dbReference type="Pfam" id="PF12307"/>
    </source>
</evidence>
<feature type="domain" description="DUF3631" evidence="1">
    <location>
        <begin position="152"/>
        <end position="330"/>
    </location>
</feature>